<gene>
    <name evidence="3" type="ORF">METZ01_LOCUS47651</name>
</gene>
<dbReference type="InterPro" id="IPR000253">
    <property type="entry name" value="FHA_dom"/>
</dbReference>
<evidence type="ECO:0000256" key="1">
    <source>
        <dbReference type="ARBA" id="ARBA00022801"/>
    </source>
</evidence>
<protein>
    <recommendedName>
        <fullName evidence="2">FHA domain-containing protein</fullName>
    </recommendedName>
</protein>
<dbReference type="CDD" id="cd00060">
    <property type="entry name" value="FHA"/>
    <property type="match status" value="1"/>
</dbReference>
<dbReference type="Gene3D" id="2.60.200.20">
    <property type="match status" value="1"/>
</dbReference>
<sequence length="539" mass="57660">MPKPRIEVSDELGQRTIEVENVPFVIGRRVTSDLHLTNGEVSRDHAEIVKTGDSFEIRDRGSRYGTFVNGKEVEKTSLQHGDQIKLGRASGAELVFLLSDAPAEDSRKIAAVGEMHQVAVLLEGLRALSSGKVLDDVLALVLDSAISVGGAERGFVMLADDAGELEFKLGRSRKQTTLPGGGFKTSLKIPKEVFRTGRPRIEADLLEGDLAGQHEGTVALGIRNVLCMPLQLTRFLESSESGQSEQRRVGVFYLDSREKGTLMSSATRSTMETLAAEAAVAIDNAQLYKSAIEKAKLDQEMATAAQIQQSLMPTRSRAGKFFDLAAEMIACRSIGGDFFEFVDLPDGRFGFALGDVSGKGPAAALMAALAQGHLGAQTNSDQGPAAALANLNDAIATRDADGKYATMFYGLLDPQGHLICCNGGHNPPFLVGKNGTRRLETGGMPVGMFPGAQYEEESLTMEPGDFLVIFSDGVSEALNADEEEFEDERILDSIESASDTTAAAQLQHLFSSVKSFTAGAVQNDDVTVLVVSYRGESTG</sequence>
<dbReference type="SMART" id="SM00331">
    <property type="entry name" value="PP2C_SIG"/>
    <property type="match status" value="1"/>
</dbReference>
<dbReference type="SUPFAM" id="SSF55781">
    <property type="entry name" value="GAF domain-like"/>
    <property type="match status" value="1"/>
</dbReference>
<dbReference type="Gene3D" id="3.60.40.10">
    <property type="entry name" value="PPM-type phosphatase domain"/>
    <property type="match status" value="1"/>
</dbReference>
<dbReference type="Pfam" id="PF07228">
    <property type="entry name" value="SpoIIE"/>
    <property type="match status" value="1"/>
</dbReference>
<accession>A0A381RXT1</accession>
<evidence type="ECO:0000313" key="3">
    <source>
        <dbReference type="EMBL" id="SUZ94797.1"/>
    </source>
</evidence>
<dbReference type="InterPro" id="IPR003018">
    <property type="entry name" value="GAF"/>
</dbReference>
<reference evidence="3" key="1">
    <citation type="submission" date="2018-05" db="EMBL/GenBank/DDBJ databases">
        <authorList>
            <person name="Lanie J.A."/>
            <person name="Ng W.-L."/>
            <person name="Kazmierczak K.M."/>
            <person name="Andrzejewski T.M."/>
            <person name="Davidsen T.M."/>
            <person name="Wayne K.J."/>
            <person name="Tettelin H."/>
            <person name="Glass J.I."/>
            <person name="Rusch D."/>
            <person name="Podicherti R."/>
            <person name="Tsui H.-C.T."/>
            <person name="Winkler M.E."/>
        </authorList>
    </citation>
    <scope>NUCLEOTIDE SEQUENCE</scope>
</reference>
<dbReference type="PANTHER" id="PTHR43156:SF2">
    <property type="entry name" value="STAGE II SPORULATION PROTEIN E"/>
    <property type="match status" value="1"/>
</dbReference>
<name>A0A381RXT1_9ZZZZ</name>
<dbReference type="GO" id="GO:0016791">
    <property type="term" value="F:phosphatase activity"/>
    <property type="evidence" value="ECO:0007669"/>
    <property type="project" value="TreeGrafter"/>
</dbReference>
<organism evidence="3">
    <name type="scientific">marine metagenome</name>
    <dbReference type="NCBI Taxonomy" id="408172"/>
    <lineage>
        <taxon>unclassified sequences</taxon>
        <taxon>metagenomes</taxon>
        <taxon>ecological metagenomes</taxon>
    </lineage>
</organism>
<dbReference type="InterPro" id="IPR036457">
    <property type="entry name" value="PPM-type-like_dom_sf"/>
</dbReference>
<dbReference type="Gene3D" id="3.30.450.40">
    <property type="match status" value="1"/>
</dbReference>
<dbReference type="Pfam" id="PF01590">
    <property type="entry name" value="GAF"/>
    <property type="match status" value="1"/>
</dbReference>
<feature type="domain" description="FHA" evidence="2">
    <location>
        <begin position="24"/>
        <end position="73"/>
    </location>
</feature>
<dbReference type="SMART" id="SM00240">
    <property type="entry name" value="FHA"/>
    <property type="match status" value="1"/>
</dbReference>
<keyword evidence="1" id="KW-0378">Hydrolase</keyword>
<dbReference type="InterPro" id="IPR052016">
    <property type="entry name" value="Bact_Sigma-Reg"/>
</dbReference>
<dbReference type="SUPFAM" id="SSF49879">
    <property type="entry name" value="SMAD/FHA domain"/>
    <property type="match status" value="1"/>
</dbReference>
<dbReference type="EMBL" id="UINC01002267">
    <property type="protein sequence ID" value="SUZ94797.1"/>
    <property type="molecule type" value="Genomic_DNA"/>
</dbReference>
<proteinExistence type="predicted"/>
<dbReference type="AlphaFoldDB" id="A0A381RXT1"/>
<dbReference type="InterPro" id="IPR008984">
    <property type="entry name" value="SMAD_FHA_dom_sf"/>
</dbReference>
<evidence type="ECO:0000259" key="2">
    <source>
        <dbReference type="PROSITE" id="PS50006"/>
    </source>
</evidence>
<dbReference type="PROSITE" id="PS50006">
    <property type="entry name" value="FHA_DOMAIN"/>
    <property type="match status" value="1"/>
</dbReference>
<dbReference type="InterPro" id="IPR001932">
    <property type="entry name" value="PPM-type_phosphatase-like_dom"/>
</dbReference>
<dbReference type="SUPFAM" id="SSF81606">
    <property type="entry name" value="PP2C-like"/>
    <property type="match status" value="1"/>
</dbReference>
<dbReference type="SMART" id="SM00065">
    <property type="entry name" value="GAF"/>
    <property type="match status" value="1"/>
</dbReference>
<dbReference type="InterPro" id="IPR029016">
    <property type="entry name" value="GAF-like_dom_sf"/>
</dbReference>
<dbReference type="Pfam" id="PF00498">
    <property type="entry name" value="FHA"/>
    <property type="match status" value="1"/>
</dbReference>
<dbReference type="PANTHER" id="PTHR43156">
    <property type="entry name" value="STAGE II SPORULATION PROTEIN E-RELATED"/>
    <property type="match status" value="1"/>
</dbReference>